<proteinExistence type="predicted"/>
<feature type="transmembrane region" description="Helical" evidence="1">
    <location>
        <begin position="9"/>
        <end position="30"/>
    </location>
</feature>
<evidence type="ECO:0000313" key="3">
    <source>
        <dbReference type="EMBL" id="SFV60129.1"/>
    </source>
</evidence>
<feature type="transmembrane region" description="Helical" evidence="1">
    <location>
        <begin position="95"/>
        <end position="121"/>
    </location>
</feature>
<dbReference type="InterPro" id="IPR025508">
    <property type="entry name" value="DUF4395"/>
</dbReference>
<keyword evidence="1" id="KW-0812">Transmembrane</keyword>
<name>A0A1W1C2W4_9ZZZZ</name>
<evidence type="ECO:0000256" key="1">
    <source>
        <dbReference type="SAM" id="Phobius"/>
    </source>
</evidence>
<dbReference type="Pfam" id="PF14340">
    <property type="entry name" value="DUF4395"/>
    <property type="match status" value="1"/>
</dbReference>
<feature type="transmembrane region" description="Helical" evidence="1">
    <location>
        <begin position="42"/>
        <end position="59"/>
    </location>
</feature>
<protein>
    <recommendedName>
        <fullName evidence="2">DUF4395 domain-containing protein</fullName>
    </recommendedName>
</protein>
<sequence length="137" mass="15498">MSRMISSQVALFTALFLFTQAGLFLFIIIFDFTVRAFRRPELSLFSMTGKFILSVWGAAPRFCDESPKRFALYLGLGTAFLALVLYSFGFAAAAVAAAVVLLFCALLEVLFDYCIGCRIYYVLQIIKAKLQYDRYFN</sequence>
<feature type="domain" description="DUF4395" evidence="2">
    <location>
        <begin position="3"/>
        <end position="124"/>
    </location>
</feature>
<organism evidence="3">
    <name type="scientific">hydrothermal vent metagenome</name>
    <dbReference type="NCBI Taxonomy" id="652676"/>
    <lineage>
        <taxon>unclassified sequences</taxon>
        <taxon>metagenomes</taxon>
        <taxon>ecological metagenomes</taxon>
    </lineage>
</organism>
<keyword evidence="1" id="KW-1133">Transmembrane helix</keyword>
<gene>
    <name evidence="3" type="ORF">MNB_SV-10-62</name>
</gene>
<dbReference type="AlphaFoldDB" id="A0A1W1C2W4"/>
<keyword evidence="1" id="KW-0472">Membrane</keyword>
<accession>A0A1W1C2W4</accession>
<feature type="transmembrane region" description="Helical" evidence="1">
    <location>
        <begin position="71"/>
        <end position="89"/>
    </location>
</feature>
<dbReference type="EMBL" id="FPHL01000021">
    <property type="protein sequence ID" value="SFV60129.1"/>
    <property type="molecule type" value="Genomic_DNA"/>
</dbReference>
<reference evidence="3" key="1">
    <citation type="submission" date="2016-10" db="EMBL/GenBank/DDBJ databases">
        <authorList>
            <person name="de Groot N.N."/>
        </authorList>
    </citation>
    <scope>NUCLEOTIDE SEQUENCE</scope>
</reference>
<evidence type="ECO:0000259" key="2">
    <source>
        <dbReference type="Pfam" id="PF14340"/>
    </source>
</evidence>